<dbReference type="EMBL" id="CAAALY010252222">
    <property type="protein sequence ID" value="VEL36439.1"/>
    <property type="molecule type" value="Genomic_DNA"/>
</dbReference>
<keyword evidence="3" id="KW-1185">Reference proteome</keyword>
<sequence length="341" mass="36557">MAVTNGRPLLAHQEAKDTEAASKTALNPLDLGVQTRSTLRRGLVKEAPQIRPRRIAATGQASKRAAADVPSGPISLSPLPLFPSSSSFSSFSSFSSSSSFVTRASSSKQKCHWSNPVDSIEGSSWPPTISLTSAHHTSSLMPPWLQPHMRDGPLRCGDSSAALSPKLRGQSSMQHPQGDSNSYCASVASSLDMSTNTPYCNQGTRGNVAEWLTCQAHILPCHGSTPAGGVDKSDARSKLQSTGAWMRTTFGEAGLCEIQWKHQADVASGMVAGCSLVWRMAALTDDVDHEAGETFENVPSPPSDAVNHDNYYGGRLQVRCVLLRRPDNKTKLRQRGQPTSM</sequence>
<feature type="region of interest" description="Disordered" evidence="1">
    <location>
        <begin position="156"/>
        <end position="179"/>
    </location>
</feature>
<feature type="region of interest" description="Disordered" evidence="1">
    <location>
        <begin position="1"/>
        <end position="23"/>
    </location>
</feature>
<reference evidence="2" key="1">
    <citation type="submission" date="2018-11" db="EMBL/GenBank/DDBJ databases">
        <authorList>
            <consortium name="Pathogen Informatics"/>
        </authorList>
    </citation>
    <scope>NUCLEOTIDE SEQUENCE</scope>
</reference>
<evidence type="ECO:0000256" key="1">
    <source>
        <dbReference type="SAM" id="MobiDB-lite"/>
    </source>
</evidence>
<name>A0A448XH77_9PLAT</name>
<dbReference type="Proteomes" id="UP000784294">
    <property type="component" value="Unassembled WGS sequence"/>
</dbReference>
<dbReference type="AlphaFoldDB" id="A0A448XH77"/>
<feature type="compositionally biased region" description="Polar residues" evidence="1">
    <location>
        <begin position="169"/>
        <end position="179"/>
    </location>
</feature>
<protein>
    <submittedName>
        <fullName evidence="2">Uncharacterized protein</fullName>
    </submittedName>
</protein>
<organism evidence="2 3">
    <name type="scientific">Protopolystoma xenopodis</name>
    <dbReference type="NCBI Taxonomy" id="117903"/>
    <lineage>
        <taxon>Eukaryota</taxon>
        <taxon>Metazoa</taxon>
        <taxon>Spiralia</taxon>
        <taxon>Lophotrochozoa</taxon>
        <taxon>Platyhelminthes</taxon>
        <taxon>Monogenea</taxon>
        <taxon>Polyopisthocotylea</taxon>
        <taxon>Polystomatidea</taxon>
        <taxon>Polystomatidae</taxon>
        <taxon>Protopolystoma</taxon>
    </lineage>
</organism>
<proteinExistence type="predicted"/>
<evidence type="ECO:0000313" key="3">
    <source>
        <dbReference type="Proteomes" id="UP000784294"/>
    </source>
</evidence>
<gene>
    <name evidence="2" type="ORF">PXEA_LOCUS29879</name>
</gene>
<comment type="caution">
    <text evidence="2">The sequence shown here is derived from an EMBL/GenBank/DDBJ whole genome shotgun (WGS) entry which is preliminary data.</text>
</comment>
<accession>A0A448XH77</accession>
<evidence type="ECO:0000313" key="2">
    <source>
        <dbReference type="EMBL" id="VEL36439.1"/>
    </source>
</evidence>